<evidence type="ECO:0000313" key="2">
    <source>
        <dbReference type="Proteomes" id="UP000785679"/>
    </source>
</evidence>
<dbReference type="EMBL" id="RRYP01022328">
    <property type="protein sequence ID" value="TNV72443.1"/>
    <property type="molecule type" value="Genomic_DNA"/>
</dbReference>
<evidence type="ECO:0000313" key="1">
    <source>
        <dbReference type="EMBL" id="TNV72443.1"/>
    </source>
</evidence>
<proteinExistence type="predicted"/>
<sequence>MAVRIKKIIMWIMPKSNRIDTRYTVSSNMCDFSKSRQRRQAQTKVVINAMLQISTSLQYLILNVRTSMTLNSVYSKQGQCEVSLHGSCSLGMHKLNRYEPIQQYAKRIPALAMDSMAERYLRQLFSIAVKEKRLCRMKSKDSINRGDRNMTTIADSIQKRSFFSLQSCQEKRLKTRTRIRAIERMRIVPWAMATIAMMLTSAQSKASISVVDITGTAPT</sequence>
<protein>
    <submittedName>
        <fullName evidence="1">Uncharacterized protein</fullName>
    </submittedName>
</protein>
<gene>
    <name evidence="1" type="ORF">FGO68_gene8759</name>
</gene>
<organism evidence="1 2">
    <name type="scientific">Halteria grandinella</name>
    <dbReference type="NCBI Taxonomy" id="5974"/>
    <lineage>
        <taxon>Eukaryota</taxon>
        <taxon>Sar</taxon>
        <taxon>Alveolata</taxon>
        <taxon>Ciliophora</taxon>
        <taxon>Intramacronucleata</taxon>
        <taxon>Spirotrichea</taxon>
        <taxon>Stichotrichia</taxon>
        <taxon>Sporadotrichida</taxon>
        <taxon>Halteriidae</taxon>
        <taxon>Halteria</taxon>
    </lineage>
</organism>
<dbReference type="Proteomes" id="UP000785679">
    <property type="component" value="Unassembled WGS sequence"/>
</dbReference>
<keyword evidence="2" id="KW-1185">Reference proteome</keyword>
<reference evidence="1" key="1">
    <citation type="submission" date="2019-06" db="EMBL/GenBank/DDBJ databases">
        <authorList>
            <person name="Zheng W."/>
        </authorList>
    </citation>
    <scope>NUCLEOTIDE SEQUENCE</scope>
    <source>
        <strain evidence="1">QDHG01</strain>
    </source>
</reference>
<comment type="caution">
    <text evidence="1">The sequence shown here is derived from an EMBL/GenBank/DDBJ whole genome shotgun (WGS) entry which is preliminary data.</text>
</comment>
<name>A0A8J8NCG6_HALGN</name>
<accession>A0A8J8NCG6</accession>
<dbReference type="AlphaFoldDB" id="A0A8J8NCG6"/>